<keyword evidence="3" id="KW-1185">Reference proteome</keyword>
<dbReference type="InterPro" id="IPR026634">
    <property type="entry name" value="TPST-like"/>
</dbReference>
<dbReference type="Pfam" id="PF13469">
    <property type="entry name" value="Sulfotransfer_3"/>
    <property type="match status" value="1"/>
</dbReference>
<protein>
    <submittedName>
        <fullName evidence="2">Sulfotransferase family protein</fullName>
    </submittedName>
</protein>
<dbReference type="Proteomes" id="UP000331127">
    <property type="component" value="Unassembled WGS sequence"/>
</dbReference>
<dbReference type="Gene3D" id="3.40.50.300">
    <property type="entry name" value="P-loop containing nucleotide triphosphate hydrolases"/>
    <property type="match status" value="1"/>
</dbReference>
<reference evidence="2 3" key="1">
    <citation type="submission" date="2019-10" db="EMBL/GenBank/DDBJ databases">
        <title>Whole genome shotgun sequence of Acrocarpospora macrocephala NBRC 16266.</title>
        <authorList>
            <person name="Ichikawa N."/>
            <person name="Kimura A."/>
            <person name="Kitahashi Y."/>
            <person name="Komaki H."/>
            <person name="Oguchi A."/>
        </authorList>
    </citation>
    <scope>NUCLEOTIDE SEQUENCE [LARGE SCALE GENOMIC DNA]</scope>
    <source>
        <strain evidence="2 3">NBRC 16266</strain>
    </source>
</reference>
<dbReference type="PANTHER" id="PTHR12788">
    <property type="entry name" value="PROTEIN-TYROSINE SULFOTRANSFERASE 2"/>
    <property type="match status" value="1"/>
</dbReference>
<sequence length="303" mass="34126">MSDAQPVIFVGGLGRSGTTLLERLLGELPGVAPLGEVVHLWRRGVQADEPCGCRQSFSQCPFWHKVGERAFGGWRAAKAERLQELRGKVDRTRRVPVFAFGLISREALLTEYVASYYRIYAAAAEIVNGRVVVDSSKHASLAYCLSAIMDLQVVHVVRDPRAVAASWRRKVARPEDGRPMARWTPARTAVHWVVQNLAYEVLRVKGVPVLRVHYEDLVEEPTRTLRRLAERLGLPCGEPDFAFLVGHEARLGVAHTVSGNPMRFAVGRIRFRENHAALPFPHRWAVTLITLPFLLRYGYRLTY</sequence>
<proteinExistence type="predicted"/>
<name>A0A5M3WZP5_9ACTN</name>
<evidence type="ECO:0000313" key="2">
    <source>
        <dbReference type="EMBL" id="GES13379.1"/>
    </source>
</evidence>
<dbReference type="AlphaFoldDB" id="A0A5M3WZP5"/>
<evidence type="ECO:0000313" key="3">
    <source>
        <dbReference type="Proteomes" id="UP000331127"/>
    </source>
</evidence>
<dbReference type="EMBL" id="BLAE01000046">
    <property type="protein sequence ID" value="GES13379.1"/>
    <property type="molecule type" value="Genomic_DNA"/>
</dbReference>
<dbReference type="GO" id="GO:0008476">
    <property type="term" value="F:protein-tyrosine sulfotransferase activity"/>
    <property type="evidence" value="ECO:0007669"/>
    <property type="project" value="InterPro"/>
</dbReference>
<dbReference type="InterPro" id="IPR027417">
    <property type="entry name" value="P-loop_NTPase"/>
</dbReference>
<evidence type="ECO:0000256" key="1">
    <source>
        <dbReference type="ARBA" id="ARBA00022679"/>
    </source>
</evidence>
<dbReference type="SUPFAM" id="SSF52540">
    <property type="entry name" value="P-loop containing nucleoside triphosphate hydrolases"/>
    <property type="match status" value="1"/>
</dbReference>
<dbReference type="PANTHER" id="PTHR12788:SF10">
    <property type="entry name" value="PROTEIN-TYROSINE SULFOTRANSFERASE"/>
    <property type="match status" value="1"/>
</dbReference>
<organism evidence="2 3">
    <name type="scientific">Acrocarpospora macrocephala</name>
    <dbReference type="NCBI Taxonomy" id="150177"/>
    <lineage>
        <taxon>Bacteria</taxon>
        <taxon>Bacillati</taxon>
        <taxon>Actinomycetota</taxon>
        <taxon>Actinomycetes</taxon>
        <taxon>Streptosporangiales</taxon>
        <taxon>Streptosporangiaceae</taxon>
        <taxon>Acrocarpospora</taxon>
    </lineage>
</organism>
<gene>
    <name evidence="2" type="ORF">Amac_069760</name>
</gene>
<keyword evidence="1 2" id="KW-0808">Transferase</keyword>
<comment type="caution">
    <text evidence="2">The sequence shown here is derived from an EMBL/GenBank/DDBJ whole genome shotgun (WGS) entry which is preliminary data.</text>
</comment>
<accession>A0A5M3WZP5</accession>